<protein>
    <recommendedName>
        <fullName evidence="7">Orotidine-5'-phosphate decarboxylase</fullName>
        <ecNumber evidence="7">4.1.1.23</ecNumber>
    </recommendedName>
</protein>
<dbReference type="NCBIfam" id="TIGR02127">
    <property type="entry name" value="pyrF_sub2"/>
    <property type="match status" value="1"/>
</dbReference>
<dbReference type="InterPro" id="IPR011995">
    <property type="entry name" value="OMPdecase_type-2"/>
</dbReference>
<evidence type="ECO:0000256" key="1">
    <source>
        <dbReference type="ARBA" id="ARBA00004861"/>
    </source>
</evidence>
<dbReference type="PANTHER" id="PTHR43375">
    <property type="entry name" value="OROTIDINE 5'-PHOSPHATE DECARBOXYLASE"/>
    <property type="match status" value="1"/>
</dbReference>
<dbReference type="AlphaFoldDB" id="A0A3Q9UZN4"/>
<reference evidence="9 10" key="1">
    <citation type="submission" date="2018-03" db="EMBL/GenBank/DDBJ databases">
        <title>Bacteriophage NCPPB3778 and a type I-E CRISPR drive the evolution of the US Biological Select Agent, Rathayibacter toxicus.</title>
        <authorList>
            <person name="Davis E.W.II."/>
            <person name="Tabima J.F."/>
            <person name="Weisberg A.J."/>
            <person name="Dantas Lopes L."/>
            <person name="Wiseman M.S."/>
            <person name="Wiseman M.S."/>
            <person name="Pupko T."/>
            <person name="Belcher M.S."/>
            <person name="Sechler A.J."/>
            <person name="Tancos M.A."/>
            <person name="Schroeder B.K."/>
            <person name="Murray T.D."/>
            <person name="Luster D.G."/>
            <person name="Schneider W.L."/>
            <person name="Rogers E."/>
            <person name="Andreote F.D."/>
            <person name="Grunwald N.J."/>
            <person name="Putnam M.L."/>
            <person name="Chang J.H."/>
        </authorList>
    </citation>
    <scope>NUCLEOTIDE SEQUENCE [LARGE SCALE GENOMIC DNA]</scope>
    <source>
        <strain evidence="9 10">DSM 15932</strain>
    </source>
</reference>
<keyword evidence="5" id="KW-0456">Lyase</keyword>
<dbReference type="EMBL" id="CP028137">
    <property type="protein sequence ID" value="AZZ52068.1"/>
    <property type="molecule type" value="Genomic_DNA"/>
</dbReference>
<organism evidence="9 10">
    <name type="scientific">Rathayibacter festucae DSM 15932</name>
    <dbReference type="NCBI Taxonomy" id="1328866"/>
    <lineage>
        <taxon>Bacteria</taxon>
        <taxon>Bacillati</taxon>
        <taxon>Actinomycetota</taxon>
        <taxon>Actinomycetes</taxon>
        <taxon>Micrococcales</taxon>
        <taxon>Microbacteriaceae</taxon>
        <taxon>Rathayibacter</taxon>
    </lineage>
</organism>
<feature type="domain" description="Orotidine 5'-phosphate decarboxylase" evidence="8">
    <location>
        <begin position="26"/>
        <end position="282"/>
    </location>
</feature>
<dbReference type="GO" id="GO:0004590">
    <property type="term" value="F:orotidine-5'-phosphate decarboxylase activity"/>
    <property type="evidence" value="ECO:0007669"/>
    <property type="project" value="UniProtKB-UniRule"/>
</dbReference>
<evidence type="ECO:0000313" key="10">
    <source>
        <dbReference type="Proteomes" id="UP000285317"/>
    </source>
</evidence>
<comment type="similarity">
    <text evidence="2">Belongs to the OMP decarboxylase family. Type 2 subfamily.</text>
</comment>
<dbReference type="InterPro" id="IPR001754">
    <property type="entry name" value="OMPdeCOase_dom"/>
</dbReference>
<dbReference type="EC" id="4.1.1.23" evidence="7"/>
<name>A0A3Q9UZN4_9MICO</name>
<evidence type="ECO:0000256" key="3">
    <source>
        <dbReference type="ARBA" id="ARBA00022793"/>
    </source>
</evidence>
<evidence type="ECO:0000313" key="9">
    <source>
        <dbReference type="EMBL" id="AZZ52068.1"/>
    </source>
</evidence>
<dbReference type="KEGG" id="rfs:C1I64_08370"/>
<dbReference type="SUPFAM" id="SSF51366">
    <property type="entry name" value="Ribulose-phoshate binding barrel"/>
    <property type="match status" value="1"/>
</dbReference>
<dbReference type="GO" id="GO:0044205">
    <property type="term" value="P:'de novo' UMP biosynthetic process"/>
    <property type="evidence" value="ECO:0007669"/>
    <property type="project" value="UniProtKB-UniPathway"/>
</dbReference>
<dbReference type="Gene3D" id="3.20.20.70">
    <property type="entry name" value="Aldolase class I"/>
    <property type="match status" value="1"/>
</dbReference>
<dbReference type="Proteomes" id="UP000285317">
    <property type="component" value="Chromosome"/>
</dbReference>
<evidence type="ECO:0000259" key="8">
    <source>
        <dbReference type="SMART" id="SM00934"/>
    </source>
</evidence>
<gene>
    <name evidence="9" type="primary">pyrF</name>
    <name evidence="9" type="ORF">C1I64_08370</name>
</gene>
<dbReference type="CDD" id="cd04725">
    <property type="entry name" value="OMP_decarboxylase_like"/>
    <property type="match status" value="1"/>
</dbReference>
<dbReference type="PANTHER" id="PTHR43375:SF1">
    <property type="entry name" value="OROTIDINE 5'-PHOSPHATE DECARBOXYLASE"/>
    <property type="match status" value="1"/>
</dbReference>
<dbReference type="GO" id="GO:0006207">
    <property type="term" value="P:'de novo' pyrimidine nucleobase biosynthetic process"/>
    <property type="evidence" value="ECO:0007669"/>
    <property type="project" value="InterPro"/>
</dbReference>
<dbReference type="InterPro" id="IPR011060">
    <property type="entry name" value="RibuloseP-bd_barrel"/>
</dbReference>
<sequence length="295" mass="29780">MTDAVAQPGAESFGARLEAAFDAFGQLCVGIDPHAFLLDAWGLDDSAAGLESFGRRVVEASVGRVGLVKPQVAFFERHGSAGYAALERVLADARAAGLLVIADAKRGDIGTSVTAYAEAWLRPGSPLEADAMTAAAYQGVGSLEGMLALAEESGKGVFVLAATSNAEARPVQRALLQDGPAAGSTVAHAVLADVASWNAGHARSSIGSVGVVLGATVALGDYGIGTGTPLRPALPVLAPGFGHQGADTADASRLFGALAASTIVSESRSVLGAGPDGIADEIDRRAAHLQETLVR</sequence>
<evidence type="ECO:0000256" key="4">
    <source>
        <dbReference type="ARBA" id="ARBA00022975"/>
    </source>
</evidence>
<dbReference type="SMART" id="SM00934">
    <property type="entry name" value="OMPdecase"/>
    <property type="match status" value="1"/>
</dbReference>
<keyword evidence="3" id="KW-0210">Decarboxylase</keyword>
<keyword evidence="4" id="KW-0665">Pyrimidine biosynthesis</keyword>
<dbReference type="UniPathway" id="UPA00070">
    <property type="reaction ID" value="UER00120"/>
</dbReference>
<evidence type="ECO:0000256" key="2">
    <source>
        <dbReference type="ARBA" id="ARBA00008847"/>
    </source>
</evidence>
<proteinExistence type="inferred from homology"/>
<accession>A0A3Q9UZN4</accession>
<evidence type="ECO:0000256" key="7">
    <source>
        <dbReference type="NCBIfam" id="TIGR02127"/>
    </source>
</evidence>
<evidence type="ECO:0000256" key="5">
    <source>
        <dbReference type="ARBA" id="ARBA00023239"/>
    </source>
</evidence>
<dbReference type="RefSeq" id="WP_127886901.1">
    <property type="nucleotide sequence ID" value="NZ_CP028137.1"/>
</dbReference>
<evidence type="ECO:0000256" key="6">
    <source>
        <dbReference type="ARBA" id="ARBA00049157"/>
    </source>
</evidence>
<comment type="pathway">
    <text evidence="1">Pyrimidine metabolism; UMP biosynthesis via de novo pathway; UMP from orotate: step 2/2.</text>
</comment>
<dbReference type="Pfam" id="PF00215">
    <property type="entry name" value="OMPdecase"/>
    <property type="match status" value="1"/>
</dbReference>
<comment type="catalytic activity">
    <reaction evidence="6">
        <text>orotidine 5'-phosphate + H(+) = UMP + CO2</text>
        <dbReference type="Rhea" id="RHEA:11596"/>
        <dbReference type="ChEBI" id="CHEBI:15378"/>
        <dbReference type="ChEBI" id="CHEBI:16526"/>
        <dbReference type="ChEBI" id="CHEBI:57538"/>
        <dbReference type="ChEBI" id="CHEBI:57865"/>
        <dbReference type="EC" id="4.1.1.23"/>
    </reaction>
</comment>
<dbReference type="InterPro" id="IPR013785">
    <property type="entry name" value="Aldolase_TIM"/>
</dbReference>